<dbReference type="Pfam" id="PF07876">
    <property type="entry name" value="Dabb"/>
    <property type="match status" value="1"/>
</dbReference>
<dbReference type="InterPro" id="IPR013097">
    <property type="entry name" value="Dabb"/>
</dbReference>
<dbReference type="Proteomes" id="UP000746584">
    <property type="component" value="Unassembled WGS sequence"/>
</dbReference>
<evidence type="ECO:0000313" key="4">
    <source>
        <dbReference type="Proteomes" id="UP000648535"/>
    </source>
</evidence>
<dbReference type="PROSITE" id="PS51502">
    <property type="entry name" value="S_R_A_B_BARREL"/>
    <property type="match status" value="1"/>
</dbReference>
<gene>
    <name evidence="2" type="ORF">GCM10009769_16960</name>
    <name evidence="3" type="ORF">JOE58_002839</name>
</gene>
<dbReference type="EMBL" id="BMOI01000006">
    <property type="protein sequence ID" value="GGK99445.1"/>
    <property type="molecule type" value="Genomic_DNA"/>
</dbReference>
<comment type="caution">
    <text evidence="2">The sequence shown here is derived from an EMBL/GenBank/DDBJ whole genome shotgun (WGS) entry which is preliminary data.</text>
</comment>
<protein>
    <submittedName>
        <fullName evidence="3">Uncharacterized protein (DUF1330 family)</fullName>
    </submittedName>
</protein>
<reference evidence="2" key="2">
    <citation type="submission" date="2020-09" db="EMBL/GenBank/DDBJ databases">
        <authorList>
            <person name="Sun Q."/>
            <person name="Ohkuma M."/>
        </authorList>
    </citation>
    <scope>NUCLEOTIDE SEQUENCE</scope>
    <source>
        <strain evidence="2">JCM 1480</strain>
    </source>
</reference>
<proteinExistence type="predicted"/>
<name>A0A8H9G8Z9_9MICO</name>
<dbReference type="SMART" id="SM00886">
    <property type="entry name" value="Dabb"/>
    <property type="match status" value="1"/>
</dbReference>
<dbReference type="RefSeq" id="WP_175327910.1">
    <property type="nucleotide sequence ID" value="NZ_BMOI01000006.1"/>
</dbReference>
<organism evidence="2 4">
    <name type="scientific">Curtobacterium luteum</name>
    <dbReference type="NCBI Taxonomy" id="33881"/>
    <lineage>
        <taxon>Bacteria</taxon>
        <taxon>Bacillati</taxon>
        <taxon>Actinomycetota</taxon>
        <taxon>Actinomycetes</taxon>
        <taxon>Micrococcales</taxon>
        <taxon>Microbacteriaceae</taxon>
        <taxon>Curtobacterium</taxon>
    </lineage>
</organism>
<reference evidence="2" key="1">
    <citation type="journal article" date="2014" name="Int. J. Syst. Evol. Microbiol.">
        <title>Complete genome sequence of Corynebacterium casei LMG S-19264T (=DSM 44701T), isolated from a smear-ripened cheese.</title>
        <authorList>
            <consortium name="US DOE Joint Genome Institute (JGI-PGF)"/>
            <person name="Walter F."/>
            <person name="Albersmeier A."/>
            <person name="Kalinowski J."/>
            <person name="Ruckert C."/>
        </authorList>
    </citation>
    <scope>NUCLEOTIDE SEQUENCE</scope>
    <source>
        <strain evidence="2">JCM 1480</strain>
    </source>
</reference>
<dbReference type="SUPFAM" id="SSF54909">
    <property type="entry name" value="Dimeric alpha+beta barrel"/>
    <property type="match status" value="1"/>
</dbReference>
<dbReference type="EMBL" id="JAFBCG010000001">
    <property type="protein sequence ID" value="MBM7803588.1"/>
    <property type="molecule type" value="Genomic_DNA"/>
</dbReference>
<evidence type="ECO:0000259" key="1">
    <source>
        <dbReference type="PROSITE" id="PS51502"/>
    </source>
</evidence>
<evidence type="ECO:0000313" key="5">
    <source>
        <dbReference type="Proteomes" id="UP000746584"/>
    </source>
</evidence>
<evidence type="ECO:0000313" key="2">
    <source>
        <dbReference type="EMBL" id="GGK99445.1"/>
    </source>
</evidence>
<dbReference type="Gene3D" id="3.30.70.100">
    <property type="match status" value="1"/>
</dbReference>
<reference evidence="3 5" key="3">
    <citation type="submission" date="2021-01" db="EMBL/GenBank/DDBJ databases">
        <title>Sequencing the genomes of 1000 actinobacteria strains.</title>
        <authorList>
            <person name="Klenk H.-P."/>
        </authorList>
    </citation>
    <scope>NUCLEOTIDE SEQUENCE [LARGE SCALE GENOMIC DNA]</scope>
    <source>
        <strain evidence="3 5">DSM 20542</strain>
    </source>
</reference>
<evidence type="ECO:0000313" key="3">
    <source>
        <dbReference type="EMBL" id="MBM7803588.1"/>
    </source>
</evidence>
<feature type="domain" description="Stress-response A/B barrel" evidence="1">
    <location>
        <begin position="4"/>
        <end position="96"/>
    </location>
</feature>
<sequence length="98" mass="10638">MTGVTHVVLVTWDGDDGRAAQGDALAREHLTRIEGVETVRSGTSVSTEGLEGGFDWMLVVGFRDRAALQAYLPHPEHQPVAEHIRAGSSRVVVFDIDN</sequence>
<dbReference type="InterPro" id="IPR011008">
    <property type="entry name" value="Dimeric_a/b-barrel"/>
</dbReference>
<dbReference type="Proteomes" id="UP000648535">
    <property type="component" value="Unassembled WGS sequence"/>
</dbReference>
<accession>A0A8H9G8Z9</accession>
<dbReference type="AlphaFoldDB" id="A0A8H9G8Z9"/>
<keyword evidence="5" id="KW-1185">Reference proteome</keyword>